<reference evidence="2 3" key="1">
    <citation type="journal article" date="2018" name="Cell">
        <title>The Chara Genome: Secondary Complexity and Implications for Plant Terrestrialization.</title>
        <authorList>
            <person name="Nishiyama T."/>
            <person name="Sakayama H."/>
            <person name="Vries J.D."/>
            <person name="Buschmann H."/>
            <person name="Saint-Marcoux D."/>
            <person name="Ullrich K.K."/>
            <person name="Haas F.B."/>
            <person name="Vanderstraeten L."/>
            <person name="Becker D."/>
            <person name="Lang D."/>
            <person name="Vosolsobe S."/>
            <person name="Rombauts S."/>
            <person name="Wilhelmsson P.K.I."/>
            <person name="Janitza P."/>
            <person name="Kern R."/>
            <person name="Heyl A."/>
            <person name="Rumpler F."/>
            <person name="Villalobos L.I.A.C."/>
            <person name="Clay J.M."/>
            <person name="Skokan R."/>
            <person name="Toyoda A."/>
            <person name="Suzuki Y."/>
            <person name="Kagoshima H."/>
            <person name="Schijlen E."/>
            <person name="Tajeshwar N."/>
            <person name="Catarino B."/>
            <person name="Hetherington A.J."/>
            <person name="Saltykova A."/>
            <person name="Bonnot C."/>
            <person name="Breuninger H."/>
            <person name="Symeonidi A."/>
            <person name="Radhakrishnan G.V."/>
            <person name="Van Nieuwerburgh F."/>
            <person name="Deforce D."/>
            <person name="Chang C."/>
            <person name="Karol K.G."/>
            <person name="Hedrich R."/>
            <person name="Ulvskov P."/>
            <person name="Glockner G."/>
            <person name="Delwiche C.F."/>
            <person name="Petrasek J."/>
            <person name="Van de Peer Y."/>
            <person name="Friml J."/>
            <person name="Beilby M."/>
            <person name="Dolan L."/>
            <person name="Kohara Y."/>
            <person name="Sugano S."/>
            <person name="Fujiyama A."/>
            <person name="Delaux P.-M."/>
            <person name="Quint M."/>
            <person name="TheiBen G."/>
            <person name="Hagemann M."/>
            <person name="Harholt J."/>
            <person name="Dunand C."/>
            <person name="Zachgo S."/>
            <person name="Langdale J."/>
            <person name="Maumus F."/>
            <person name="Straeten D.V.D."/>
            <person name="Gould S.B."/>
            <person name="Rensing S.A."/>
        </authorList>
    </citation>
    <scope>NUCLEOTIDE SEQUENCE [LARGE SCALE GENOMIC DNA]</scope>
    <source>
        <strain evidence="2 3">S276</strain>
    </source>
</reference>
<evidence type="ECO:0000256" key="1">
    <source>
        <dbReference type="SAM" id="MobiDB-lite"/>
    </source>
</evidence>
<dbReference type="Proteomes" id="UP000265515">
    <property type="component" value="Unassembled WGS sequence"/>
</dbReference>
<gene>
    <name evidence="2" type="ORF">CBR_g24306</name>
</gene>
<sequence>MEADGYRCPPEFARRGRSISPQRQRPAQAKRSPSEEPKTSSQIEDLGKTVEAMKEFVDLEMARREAKEMRKREKEAAKKREEEERVAAEEIRAAEELKRQRKLEKQRRREADREAITKVVDVQVALRLKNIPEVLKNEVHHVVREIIPDLKGKGKVGEEGPSTSSSAEVLNAIEDITGETENLHISEKCKRGEDTPVGDSPYVTTPAKRTTKWATSRPLRLTERLCARNTQMKSAQVRMSRKALTGMKAALKDTKFERLQFLDSERRELINLHHNEIKAICGREGVVYKMKLQTIFDIADRRADVKFGMLAAEDAVVNLTSEFEEQADDGNDN</sequence>
<protein>
    <submittedName>
        <fullName evidence="2">Uncharacterized protein</fullName>
    </submittedName>
</protein>
<dbReference type="Gramene" id="GBG58956">
    <property type="protein sequence ID" value="GBG58956"/>
    <property type="gene ID" value="CBR_g24306"/>
</dbReference>
<comment type="caution">
    <text evidence="2">The sequence shown here is derived from an EMBL/GenBank/DDBJ whole genome shotgun (WGS) entry which is preliminary data.</text>
</comment>
<evidence type="ECO:0000313" key="2">
    <source>
        <dbReference type="EMBL" id="GBG58956.1"/>
    </source>
</evidence>
<feature type="region of interest" description="Disordered" evidence="1">
    <location>
        <begin position="65"/>
        <end position="87"/>
    </location>
</feature>
<feature type="region of interest" description="Disordered" evidence="1">
    <location>
        <begin position="1"/>
        <end position="48"/>
    </location>
</feature>
<accession>A0A388JMB7</accession>
<evidence type="ECO:0000313" key="3">
    <source>
        <dbReference type="Proteomes" id="UP000265515"/>
    </source>
</evidence>
<dbReference type="AlphaFoldDB" id="A0A388JMB7"/>
<keyword evidence="3" id="KW-1185">Reference proteome</keyword>
<organism evidence="2 3">
    <name type="scientific">Chara braunii</name>
    <name type="common">Braun's stonewort</name>
    <dbReference type="NCBI Taxonomy" id="69332"/>
    <lineage>
        <taxon>Eukaryota</taxon>
        <taxon>Viridiplantae</taxon>
        <taxon>Streptophyta</taxon>
        <taxon>Charophyceae</taxon>
        <taxon>Charales</taxon>
        <taxon>Characeae</taxon>
        <taxon>Chara</taxon>
    </lineage>
</organism>
<proteinExistence type="predicted"/>
<name>A0A388JMB7_CHABU</name>
<dbReference type="EMBL" id="BFEA01000002">
    <property type="protein sequence ID" value="GBG58956.1"/>
    <property type="molecule type" value="Genomic_DNA"/>
</dbReference>